<dbReference type="GO" id="GO:0005634">
    <property type="term" value="C:nucleus"/>
    <property type="evidence" value="ECO:0007669"/>
    <property type="project" value="UniProtKB-SubCell"/>
</dbReference>
<name>U4LMU9_PYROM</name>
<dbReference type="Gene3D" id="3.30.70.1620">
    <property type="match status" value="1"/>
</dbReference>
<dbReference type="GO" id="GO:0000796">
    <property type="term" value="C:condensin complex"/>
    <property type="evidence" value="ECO:0007669"/>
    <property type="project" value="TreeGrafter"/>
</dbReference>
<feature type="coiled-coil region" evidence="12">
    <location>
        <begin position="535"/>
        <end position="583"/>
    </location>
</feature>
<evidence type="ECO:0000256" key="1">
    <source>
        <dbReference type="ARBA" id="ARBA00004123"/>
    </source>
</evidence>
<dbReference type="Pfam" id="PF06470">
    <property type="entry name" value="SMC_hinge"/>
    <property type="match status" value="1"/>
</dbReference>
<dbReference type="InterPro" id="IPR036277">
    <property type="entry name" value="SMC_hinge_sf"/>
</dbReference>
<dbReference type="Pfam" id="PF02463">
    <property type="entry name" value="SMC_N"/>
    <property type="match status" value="1"/>
</dbReference>
<dbReference type="GO" id="GO:0005524">
    <property type="term" value="F:ATP binding"/>
    <property type="evidence" value="ECO:0007669"/>
    <property type="project" value="UniProtKB-KW"/>
</dbReference>
<dbReference type="FunFam" id="3.40.50.300:FF:000481">
    <property type="entry name" value="Structural maintenance of chromosomes 4"/>
    <property type="match status" value="1"/>
</dbReference>
<dbReference type="FunFam" id="3.40.50.300:FF:000585">
    <property type="entry name" value="Structural maintenance of chromosomes 4"/>
    <property type="match status" value="1"/>
</dbReference>
<protein>
    <recommendedName>
        <fullName evidence="11">Structural maintenance of chromosomes protein</fullName>
    </recommendedName>
</protein>
<comment type="subcellular location">
    <subcellularLocation>
        <location evidence="1 11">Nucleus</location>
    </subcellularLocation>
</comment>
<keyword evidence="3" id="KW-0132">Cell division</keyword>
<evidence type="ECO:0000256" key="9">
    <source>
        <dbReference type="ARBA" id="ARBA00023242"/>
    </source>
</evidence>
<evidence type="ECO:0000256" key="10">
    <source>
        <dbReference type="ARBA" id="ARBA00023306"/>
    </source>
</evidence>
<sequence length="1480" mass="165588">MSGRPSRRAAAKRQRVVESSDSEEADEVNNEEEENEEETYTPVAATPRRTTKRATATPASSAPATRGTRARRTAPAEATARVTKSSARGRGGRAARGRQVREESEAPAESIAVAQEEASEAPAQSIPAPVESRQQTPRAQTPSVQQAPPTPQQQTPRQAPPSRLPSLAPQTPRHATPTPGQGFPGSPAPATPTHPRTPFGRGTPVQVGRPSPARTDIAPSPVKSLLNVPGAISSTQAPTQSQNLPLIEVKSRTSTLTDSAEPEVPKQRLVITHLVLNNFKSYAGERMVGPFHASFTSVVGPNGSGKSNVIDSLLFVFGFRASKMRQGKISALIHNSAAFPNLDFCEVRVYFQEVIDLPDGGHEVIPDSDLVISRRAFKNNSSRYYINGAGSDYTQVTTLLRGRGIDLDHKRFLILQGEVESIAQMKPKAQHEHDDGLLEYLEDIIGTSKYKQPIQESETQAEELNDVCVEKSTRVQHVEKEKNSLEDKKNSALSFIQTENELAKLKSALYQNNIYSSEKNINVTSELITQLQAELDTELEKFNGSNEKIRALEKKYNQAVAEIEEVEKETQAILREKSRTDKEKVKLQEKEKFLAQKQKKLQKTISQSKLQASEANAMIERSGQDRERCDGEVAEKKEELAGEEENLETILESLKEKTQVFSDEISGKQKILEPYKEKINEKQSAIAVAQSELDMISQRENSSRQALEEAQAKIGQIEESRNEKEIELEECRKEKAVLQKKVQKLQAKIQEEAKKEPQLKDNLSGARSKADEARSAMAETQSQGLVLTTLLRLSESGRIDGFHGRLGGLATIDDKYQIAISAACPQLENMVVETKDIGDQCVAHLRKNNSGRASFMMLDSIQKRNMNRIDTPEGAPRLFDLLKLKDPKFAPAFYQVLHDTLVAESTEQAKRLAYGQKKRWRVVTLQGTLFETAGSMTGGGKSRPPVRMSSKLPAQISKAAIQELEQTRDSLEAAYNEFLNQQRQLHSELRDIQERIPELDVTMSKIELEIKASAQHMVDAKKRIDETKKEMGASTTDKSRVAALQKTIKSLEKEIEKLQAETADVEEEIRALNDKISQAGGAALRGSKATVALIKEQLDTLNEEISKADLNRSKAEKQLKKAEKTLKTAEEEFAANEIELEGLQEDIKELEKEASEKQGQAEEAEAFLEQKKDELAESKKHVDEKRDELNASRAAEIEMKNKLENHQKVLLDNQHKARHWQTELAKLKLHDITEFTGEAVEEQNRPTFDQYTEDELQEMDRDQLKTDIAVLEQKIKDINVDLSVLAEYRRRVEEHKARSDDLQEAVNNRDAVKQRLDDLRKRRLDEFMEGFNLISLRLKEMYQMITMGGNAELELVDSLDPFSEGILFSVMPPKKSWKNISNLSGGEKTLSSLALVFALHHYKPTPLYVMDEIDAALDFRNVSIVAGYIKERTKNAQFIVISLRNNMFELAARLVGVYKVNHMTKSVTIENKPYIEGGSA</sequence>
<evidence type="ECO:0000259" key="14">
    <source>
        <dbReference type="SMART" id="SM00968"/>
    </source>
</evidence>
<evidence type="ECO:0000256" key="2">
    <source>
        <dbReference type="ARBA" id="ARBA00006005"/>
    </source>
</evidence>
<evidence type="ECO:0000256" key="3">
    <source>
        <dbReference type="ARBA" id="ARBA00022618"/>
    </source>
</evidence>
<dbReference type="Gene3D" id="1.20.1060.20">
    <property type="match status" value="1"/>
</dbReference>
<dbReference type="OMA" id="CPALDNM"/>
<feature type="compositionally biased region" description="Acidic residues" evidence="13">
    <location>
        <begin position="20"/>
        <end position="39"/>
    </location>
</feature>
<evidence type="ECO:0000313" key="16">
    <source>
        <dbReference type="Proteomes" id="UP000018144"/>
    </source>
</evidence>
<dbReference type="PANTHER" id="PTHR18937:SF172">
    <property type="entry name" value="STRUCTURAL MAINTENANCE OF CHROMOSOMES PROTEIN"/>
    <property type="match status" value="1"/>
</dbReference>
<dbReference type="Gene3D" id="1.10.287.1490">
    <property type="match status" value="1"/>
</dbReference>
<dbReference type="InterPro" id="IPR010935">
    <property type="entry name" value="SMC_hinge"/>
</dbReference>
<evidence type="ECO:0000256" key="12">
    <source>
        <dbReference type="SAM" id="Coils"/>
    </source>
</evidence>
<evidence type="ECO:0000256" key="4">
    <source>
        <dbReference type="ARBA" id="ARBA00022741"/>
    </source>
</evidence>
<keyword evidence="5" id="KW-0498">Mitosis</keyword>
<dbReference type="PIRSF" id="PIRSF005719">
    <property type="entry name" value="SMC"/>
    <property type="match status" value="1"/>
</dbReference>
<dbReference type="SUPFAM" id="SSF75553">
    <property type="entry name" value="Smc hinge domain"/>
    <property type="match status" value="1"/>
</dbReference>
<dbReference type="GO" id="GO:0016887">
    <property type="term" value="F:ATP hydrolysis activity"/>
    <property type="evidence" value="ECO:0007669"/>
    <property type="project" value="InterPro"/>
</dbReference>
<feature type="coiled-coil region" evidence="12">
    <location>
        <begin position="954"/>
        <end position="1192"/>
    </location>
</feature>
<evidence type="ECO:0000256" key="8">
    <source>
        <dbReference type="ARBA" id="ARBA00023067"/>
    </source>
</evidence>
<feature type="region of interest" description="Disordered" evidence="13">
    <location>
        <begin position="753"/>
        <end position="774"/>
    </location>
</feature>
<keyword evidence="6" id="KW-0067">ATP-binding</keyword>
<keyword evidence="4" id="KW-0547">Nucleotide-binding</keyword>
<evidence type="ECO:0000313" key="15">
    <source>
        <dbReference type="EMBL" id="CCX32902.1"/>
    </source>
</evidence>
<keyword evidence="10" id="KW-0131">Cell cycle</keyword>
<gene>
    <name evidence="15" type="ORF">PCON_13753</name>
</gene>
<dbReference type="SMART" id="SM00968">
    <property type="entry name" value="SMC_hinge"/>
    <property type="match status" value="1"/>
</dbReference>
<proteinExistence type="inferred from homology"/>
<keyword evidence="8" id="KW-0226">DNA condensation</keyword>
<dbReference type="GO" id="GO:0007076">
    <property type="term" value="P:mitotic chromosome condensation"/>
    <property type="evidence" value="ECO:0007669"/>
    <property type="project" value="TreeGrafter"/>
</dbReference>
<feature type="compositionally biased region" description="Low complexity" evidence="13">
    <location>
        <begin position="139"/>
        <end position="157"/>
    </location>
</feature>
<dbReference type="Proteomes" id="UP000018144">
    <property type="component" value="Unassembled WGS sequence"/>
</dbReference>
<dbReference type="PANTHER" id="PTHR18937">
    <property type="entry name" value="STRUCTURAL MAINTENANCE OF CHROMOSOMES SMC FAMILY MEMBER"/>
    <property type="match status" value="1"/>
</dbReference>
<feature type="compositionally biased region" description="Low complexity" evidence="13">
    <location>
        <begin position="112"/>
        <end position="129"/>
    </location>
</feature>
<comment type="similarity">
    <text evidence="2">Belongs to the SMC family. SMC4 subfamily.</text>
</comment>
<dbReference type="SUPFAM" id="SSF52540">
    <property type="entry name" value="P-loop containing nucleoside triphosphate hydrolases"/>
    <property type="match status" value="2"/>
</dbReference>
<feature type="coiled-coil region" evidence="12">
    <location>
        <begin position="1261"/>
        <end position="1322"/>
    </location>
</feature>
<keyword evidence="7 12" id="KW-0175">Coiled coil</keyword>
<dbReference type="InterPro" id="IPR003395">
    <property type="entry name" value="RecF/RecN/SMC_N"/>
</dbReference>
<dbReference type="Gene3D" id="3.40.50.300">
    <property type="entry name" value="P-loop containing nucleotide triphosphate hydrolases"/>
    <property type="match status" value="2"/>
</dbReference>
<feature type="region of interest" description="Disordered" evidence="13">
    <location>
        <begin position="1"/>
        <end position="222"/>
    </location>
</feature>
<dbReference type="InterPro" id="IPR024704">
    <property type="entry name" value="SMC"/>
</dbReference>
<evidence type="ECO:0000256" key="6">
    <source>
        <dbReference type="ARBA" id="ARBA00022840"/>
    </source>
</evidence>
<evidence type="ECO:0000256" key="13">
    <source>
        <dbReference type="SAM" id="MobiDB-lite"/>
    </source>
</evidence>
<evidence type="ECO:0000256" key="5">
    <source>
        <dbReference type="ARBA" id="ARBA00022776"/>
    </source>
</evidence>
<evidence type="ECO:0000256" key="11">
    <source>
        <dbReference type="PIRNR" id="PIRNR005719"/>
    </source>
</evidence>
<keyword evidence="16" id="KW-1185">Reference proteome</keyword>
<organism evidence="15 16">
    <name type="scientific">Pyronema omphalodes (strain CBS 100304)</name>
    <name type="common">Pyronema confluens</name>
    <dbReference type="NCBI Taxonomy" id="1076935"/>
    <lineage>
        <taxon>Eukaryota</taxon>
        <taxon>Fungi</taxon>
        <taxon>Dikarya</taxon>
        <taxon>Ascomycota</taxon>
        <taxon>Pezizomycotina</taxon>
        <taxon>Pezizomycetes</taxon>
        <taxon>Pezizales</taxon>
        <taxon>Pyronemataceae</taxon>
        <taxon>Pyronema</taxon>
    </lineage>
</organism>
<feature type="coiled-coil region" evidence="12">
    <location>
        <begin position="626"/>
        <end position="657"/>
    </location>
</feature>
<dbReference type="eggNOG" id="KOG0996">
    <property type="taxonomic scope" value="Eukaryota"/>
</dbReference>
<dbReference type="OrthoDB" id="5575062at2759"/>
<accession>U4LMU9</accession>
<dbReference type="EMBL" id="HF935907">
    <property type="protein sequence ID" value="CCX32902.1"/>
    <property type="molecule type" value="Genomic_DNA"/>
</dbReference>
<feature type="compositionally biased region" description="Low complexity" evidence="13">
    <location>
        <begin position="41"/>
        <end position="83"/>
    </location>
</feature>
<keyword evidence="9 11" id="KW-0539">Nucleus</keyword>
<dbReference type="GO" id="GO:0051301">
    <property type="term" value="P:cell division"/>
    <property type="evidence" value="ECO:0007669"/>
    <property type="project" value="UniProtKB-KW"/>
</dbReference>
<feature type="domain" description="SMC hinge" evidence="14">
    <location>
        <begin position="800"/>
        <end position="913"/>
    </location>
</feature>
<reference evidence="15 16" key="1">
    <citation type="journal article" date="2013" name="PLoS Genet.">
        <title>The genome and development-dependent transcriptomes of Pyronema confluens: a window into fungal evolution.</title>
        <authorList>
            <person name="Traeger S."/>
            <person name="Altegoer F."/>
            <person name="Freitag M."/>
            <person name="Gabaldon T."/>
            <person name="Kempken F."/>
            <person name="Kumar A."/>
            <person name="Marcet-Houben M."/>
            <person name="Poggeler S."/>
            <person name="Stajich J.E."/>
            <person name="Nowrousian M."/>
        </authorList>
    </citation>
    <scope>NUCLEOTIDE SEQUENCE [LARGE SCALE GENOMIC DNA]</scope>
    <source>
        <strain evidence="16">CBS 100304</strain>
        <tissue evidence="15">Vegetative mycelium</tissue>
    </source>
</reference>
<evidence type="ECO:0000256" key="7">
    <source>
        <dbReference type="ARBA" id="ARBA00023054"/>
    </source>
</evidence>
<dbReference type="InterPro" id="IPR027417">
    <property type="entry name" value="P-loop_NTPase"/>
</dbReference>
<dbReference type="STRING" id="1076935.U4LMU9"/>
<feature type="compositionally biased region" description="Basic residues" evidence="13">
    <location>
        <begin position="1"/>
        <end position="14"/>
    </location>
</feature>